<sequence>MSNTKNNENNTWKKYLEYTAAFLGILSTGLGIFITINTISINEKINELQKANLNLDKQLKGMDVQMKENALIKDKFDNSVRLESEFKIFNANAFASNYRENSLQIMWLDNKIQQDIEKWLGDWINYNRLMTGSSKGGLFARQIVCLRIINAGNIPARKIKVIAKQANFDNISGKFQKPYYEVDTNELIWQNKEIEIGDLAESSQKELLKTQMLIPLAHISGSNRYFGQVIVPLELTWHDERKNTIQKISIDIKSNSALKNELQSSMLGVSKSSF</sequence>
<keyword evidence="3" id="KW-1185">Reference proteome</keyword>
<keyword evidence="1" id="KW-1133">Transmembrane helix</keyword>
<dbReference type="Proteomes" id="UP000604661">
    <property type="component" value="Unassembled WGS sequence"/>
</dbReference>
<feature type="transmembrane region" description="Helical" evidence="1">
    <location>
        <begin position="20"/>
        <end position="40"/>
    </location>
</feature>
<dbReference type="EMBL" id="JACJTE010000052">
    <property type="protein sequence ID" value="MBD2564538.1"/>
    <property type="molecule type" value="Genomic_DNA"/>
</dbReference>
<name>A0ABR8F2Y7_NOSLI</name>
<evidence type="ECO:0000256" key="1">
    <source>
        <dbReference type="SAM" id="Phobius"/>
    </source>
</evidence>
<accession>A0ABR8F2Y7</accession>
<gene>
    <name evidence="2" type="ORF">H6G95_28925</name>
</gene>
<evidence type="ECO:0000313" key="3">
    <source>
        <dbReference type="Proteomes" id="UP000604661"/>
    </source>
</evidence>
<organism evidence="2 3">
    <name type="scientific">Nostoc linckia FACHB-391</name>
    <dbReference type="NCBI Taxonomy" id="2692906"/>
    <lineage>
        <taxon>Bacteria</taxon>
        <taxon>Bacillati</taxon>
        <taxon>Cyanobacteriota</taxon>
        <taxon>Cyanophyceae</taxon>
        <taxon>Nostocales</taxon>
        <taxon>Nostocaceae</taxon>
        <taxon>Nostoc</taxon>
    </lineage>
</organism>
<evidence type="ECO:0000313" key="2">
    <source>
        <dbReference type="EMBL" id="MBD2564538.1"/>
    </source>
</evidence>
<proteinExistence type="predicted"/>
<keyword evidence="1" id="KW-0812">Transmembrane</keyword>
<protein>
    <submittedName>
        <fullName evidence="2">Uncharacterized protein</fullName>
    </submittedName>
</protein>
<dbReference type="RefSeq" id="WP_190898892.1">
    <property type="nucleotide sequence ID" value="NZ_JACJTE010000052.1"/>
</dbReference>
<reference evidence="2 3" key="1">
    <citation type="journal article" date="2020" name="ISME J.">
        <title>Comparative genomics reveals insights into cyanobacterial evolution and habitat adaptation.</title>
        <authorList>
            <person name="Chen M.Y."/>
            <person name="Teng W.K."/>
            <person name="Zhao L."/>
            <person name="Hu C.X."/>
            <person name="Zhou Y.K."/>
            <person name="Han B.P."/>
            <person name="Song L.R."/>
            <person name="Shu W.S."/>
        </authorList>
    </citation>
    <scope>NUCLEOTIDE SEQUENCE [LARGE SCALE GENOMIC DNA]</scope>
    <source>
        <strain evidence="2 3">FACHB-391</strain>
    </source>
</reference>
<comment type="caution">
    <text evidence="2">The sequence shown here is derived from an EMBL/GenBank/DDBJ whole genome shotgun (WGS) entry which is preliminary data.</text>
</comment>
<keyword evidence="1" id="KW-0472">Membrane</keyword>